<feature type="compositionally biased region" description="Basic residues" evidence="1">
    <location>
        <begin position="49"/>
        <end position="58"/>
    </location>
</feature>
<protein>
    <submittedName>
        <fullName evidence="2">Uncharacterized protein</fullName>
    </submittedName>
</protein>
<accession>A0A6D2HPG9</accession>
<sequence>MKKATRILGMTTAQRRSPHRRCPRHETGRKNQSDLNLSTTHVRTETSAPHRRRSRHTLPPHQSPHHKDEGPRLHGSSNLNRKETLHRAKQREDREEKKEKGKGPFPAVARSASRRKRRIKEEEEGAALKREKREF</sequence>
<gene>
    <name evidence="2" type="ORF">MERR_LOCUS2193</name>
</gene>
<feature type="compositionally biased region" description="Basic and acidic residues" evidence="1">
    <location>
        <begin position="126"/>
        <end position="135"/>
    </location>
</feature>
<feature type="compositionally biased region" description="Basic and acidic residues" evidence="1">
    <location>
        <begin position="80"/>
        <end position="102"/>
    </location>
</feature>
<name>A0A6D2HPG9_9BRAS</name>
<dbReference type="Proteomes" id="UP000467841">
    <property type="component" value="Unassembled WGS sequence"/>
</dbReference>
<organism evidence="2 3">
    <name type="scientific">Microthlaspi erraticum</name>
    <dbReference type="NCBI Taxonomy" id="1685480"/>
    <lineage>
        <taxon>Eukaryota</taxon>
        <taxon>Viridiplantae</taxon>
        <taxon>Streptophyta</taxon>
        <taxon>Embryophyta</taxon>
        <taxon>Tracheophyta</taxon>
        <taxon>Spermatophyta</taxon>
        <taxon>Magnoliopsida</taxon>
        <taxon>eudicotyledons</taxon>
        <taxon>Gunneridae</taxon>
        <taxon>Pentapetalae</taxon>
        <taxon>rosids</taxon>
        <taxon>malvids</taxon>
        <taxon>Brassicales</taxon>
        <taxon>Brassicaceae</taxon>
        <taxon>Coluteocarpeae</taxon>
        <taxon>Microthlaspi</taxon>
    </lineage>
</organism>
<keyword evidence="3" id="KW-1185">Reference proteome</keyword>
<feature type="region of interest" description="Disordered" evidence="1">
    <location>
        <begin position="1"/>
        <end position="135"/>
    </location>
</feature>
<evidence type="ECO:0000256" key="1">
    <source>
        <dbReference type="SAM" id="MobiDB-lite"/>
    </source>
</evidence>
<evidence type="ECO:0000313" key="2">
    <source>
        <dbReference type="EMBL" id="CAA7014958.1"/>
    </source>
</evidence>
<comment type="caution">
    <text evidence="2">The sequence shown here is derived from an EMBL/GenBank/DDBJ whole genome shotgun (WGS) entry which is preliminary data.</text>
</comment>
<dbReference type="AlphaFoldDB" id="A0A6D2HPG9"/>
<reference evidence="2" key="1">
    <citation type="submission" date="2020-01" db="EMBL/GenBank/DDBJ databases">
        <authorList>
            <person name="Mishra B."/>
        </authorList>
    </citation>
    <scope>NUCLEOTIDE SEQUENCE [LARGE SCALE GENOMIC DNA]</scope>
</reference>
<dbReference type="EMBL" id="CACVBM020000133">
    <property type="protein sequence ID" value="CAA7014958.1"/>
    <property type="molecule type" value="Genomic_DNA"/>
</dbReference>
<proteinExistence type="predicted"/>
<evidence type="ECO:0000313" key="3">
    <source>
        <dbReference type="Proteomes" id="UP000467841"/>
    </source>
</evidence>
<feature type="compositionally biased region" description="Polar residues" evidence="1">
    <location>
        <begin position="33"/>
        <end position="47"/>
    </location>
</feature>